<dbReference type="GO" id="GO:0016747">
    <property type="term" value="F:acyltransferase activity, transferring groups other than amino-acyl groups"/>
    <property type="evidence" value="ECO:0007669"/>
    <property type="project" value="InterPro"/>
</dbReference>
<dbReference type="RefSeq" id="WP_095644871.1">
    <property type="nucleotide sequence ID" value="NZ_LMVP01000313.1"/>
</dbReference>
<evidence type="ECO:0000259" key="1">
    <source>
        <dbReference type="PROSITE" id="PS51186"/>
    </source>
</evidence>
<protein>
    <recommendedName>
        <fullName evidence="1">N-acetyltransferase domain-containing protein</fullName>
    </recommendedName>
</protein>
<keyword evidence="3" id="KW-1185">Reference proteome</keyword>
<dbReference type="InterPro" id="IPR000182">
    <property type="entry name" value="GNAT_dom"/>
</dbReference>
<feature type="domain" description="N-acetyltransferase" evidence="1">
    <location>
        <begin position="2"/>
        <end position="159"/>
    </location>
</feature>
<dbReference type="SUPFAM" id="SSF55729">
    <property type="entry name" value="Acyl-CoA N-acyltransferases (Nat)"/>
    <property type="match status" value="1"/>
</dbReference>
<dbReference type="PROSITE" id="PS51186">
    <property type="entry name" value="GNAT"/>
    <property type="match status" value="1"/>
</dbReference>
<comment type="caution">
    <text evidence="2">The sequence shown here is derived from an EMBL/GenBank/DDBJ whole genome shotgun (WGS) entry which is preliminary data.</text>
</comment>
<evidence type="ECO:0000313" key="3">
    <source>
        <dbReference type="Proteomes" id="UP000218164"/>
    </source>
</evidence>
<dbReference type="Proteomes" id="UP000218164">
    <property type="component" value="Unassembled WGS sequence"/>
</dbReference>
<dbReference type="Pfam" id="PF13673">
    <property type="entry name" value="Acetyltransf_10"/>
    <property type="match status" value="1"/>
</dbReference>
<dbReference type="AlphaFoldDB" id="A0A2A2HSA1"/>
<name>A0A2A2HSA1_9EURY</name>
<dbReference type="CDD" id="cd04301">
    <property type="entry name" value="NAT_SF"/>
    <property type="match status" value="1"/>
</dbReference>
<gene>
    <name evidence="2" type="ORF">ASJ81_20840</name>
</gene>
<dbReference type="Gene3D" id="3.40.630.30">
    <property type="match status" value="1"/>
</dbReference>
<proteinExistence type="predicted"/>
<organism evidence="2 3">
    <name type="scientific">Methanosarcina spelaei</name>
    <dbReference type="NCBI Taxonomy" id="1036679"/>
    <lineage>
        <taxon>Archaea</taxon>
        <taxon>Methanobacteriati</taxon>
        <taxon>Methanobacteriota</taxon>
        <taxon>Stenosarchaea group</taxon>
        <taxon>Methanomicrobia</taxon>
        <taxon>Methanosarcinales</taxon>
        <taxon>Methanosarcinaceae</taxon>
        <taxon>Methanosarcina</taxon>
    </lineage>
</organism>
<dbReference type="InterPro" id="IPR016181">
    <property type="entry name" value="Acyl_CoA_acyltransferase"/>
</dbReference>
<evidence type="ECO:0000313" key="2">
    <source>
        <dbReference type="EMBL" id="PAV12218.1"/>
    </source>
</evidence>
<sequence>MYSLKMATQEDHDFIYNLKKTTMKDYVIKTWGNWDEDLQRNFFSRESKEIKYQIIVVEGKNVGVVAFSRNEKSINIDEIQILPEYQSKGIGTLVFSDIIANAQKEKIETTLRVLKVNFVAQKFYNKLGFKKIGDTETHFLLSKKPNLHISDYPDIKSRNVQTLN</sequence>
<reference evidence="2 3" key="1">
    <citation type="journal article" date="2017" name="BMC Genomics">
        <title>Genomic analysis of methanogenic archaea reveals a shift towards energy conservation.</title>
        <authorList>
            <person name="Gilmore S.P."/>
            <person name="Henske J.K."/>
            <person name="Sexton J.A."/>
            <person name="Solomon K.V."/>
            <person name="Seppala S."/>
            <person name="Yoo J.I."/>
            <person name="Huyett L.M."/>
            <person name="Pressman A."/>
            <person name="Cogan J.Z."/>
            <person name="Kivenson V."/>
            <person name="Peng X."/>
            <person name="Tan Y."/>
            <person name="Valentine D.L."/>
            <person name="O'Malley M.A."/>
        </authorList>
    </citation>
    <scope>NUCLEOTIDE SEQUENCE [LARGE SCALE GENOMIC DNA]</scope>
    <source>
        <strain evidence="2 3">MC-15</strain>
    </source>
</reference>
<dbReference type="EMBL" id="LMVP01000313">
    <property type="protein sequence ID" value="PAV12218.1"/>
    <property type="molecule type" value="Genomic_DNA"/>
</dbReference>
<dbReference type="OrthoDB" id="87545at2157"/>
<accession>A0A2A2HSA1</accession>